<dbReference type="InterPro" id="IPR000390">
    <property type="entry name" value="Small_drug/metabolite_transptr"/>
</dbReference>
<keyword evidence="2" id="KW-1003">Cell membrane</keyword>
<dbReference type="SUPFAM" id="SSF103481">
    <property type="entry name" value="Multidrug resistance efflux transporter EmrE"/>
    <property type="match status" value="1"/>
</dbReference>
<evidence type="ECO:0000313" key="8">
    <source>
        <dbReference type="EMBL" id="AAO05518.1"/>
    </source>
</evidence>
<dbReference type="OrthoDB" id="2168659at2"/>
<dbReference type="PANTHER" id="PTHR30561">
    <property type="entry name" value="SMR FAMILY PROTON-DEPENDENT DRUG EFFLUX TRANSPORTER SUGE"/>
    <property type="match status" value="1"/>
</dbReference>
<accession>A0A0H2VJU1</accession>
<evidence type="ECO:0000256" key="6">
    <source>
        <dbReference type="RuleBase" id="RU003942"/>
    </source>
</evidence>
<keyword evidence="3 6" id="KW-0812">Transmembrane</keyword>
<gene>
    <name evidence="8" type="ordered locus">SE_1877</name>
</gene>
<dbReference type="PANTHER" id="PTHR30561:SF7">
    <property type="entry name" value="GUANIDINIUM EFFLUX SYSTEM SUBUNIT GDNC-RELATED"/>
    <property type="match status" value="1"/>
</dbReference>
<dbReference type="KEGG" id="sep:SE_1877"/>
<dbReference type="Gene3D" id="1.10.3730.20">
    <property type="match status" value="1"/>
</dbReference>
<dbReference type="InterPro" id="IPR045324">
    <property type="entry name" value="Small_multidrug_res"/>
</dbReference>
<dbReference type="GO" id="GO:0022857">
    <property type="term" value="F:transmembrane transporter activity"/>
    <property type="evidence" value="ECO:0007669"/>
    <property type="project" value="InterPro"/>
</dbReference>
<feature type="transmembrane region" description="Helical" evidence="7">
    <location>
        <begin position="29"/>
        <end position="46"/>
    </location>
</feature>
<evidence type="ECO:0000256" key="4">
    <source>
        <dbReference type="ARBA" id="ARBA00022989"/>
    </source>
</evidence>
<comment type="subcellular location">
    <subcellularLocation>
        <location evidence="1 6">Cell membrane</location>
        <topology evidence="1 6">Multi-pass membrane protein</topology>
    </subcellularLocation>
</comment>
<evidence type="ECO:0000256" key="7">
    <source>
        <dbReference type="SAM" id="Phobius"/>
    </source>
</evidence>
<reference evidence="8 9" key="1">
    <citation type="journal article" date="2003" name="Mol. Microbiol.">
        <title>Genome-based analysis of virulence genes in a non-biofilm-forming Staphylococcus epidermidis strain (ATCC 12228).</title>
        <authorList>
            <person name="Zhang Y.Q."/>
            <person name="Ren S.X."/>
            <person name="Li H.L."/>
            <person name="Wang Y.X."/>
            <person name="Fu G."/>
            <person name="Yang J."/>
            <person name="Qin Z.Q."/>
            <person name="Miao Y.G."/>
            <person name="Wang W.Y."/>
            <person name="Chen R.S."/>
            <person name="Shen Y."/>
            <person name="Chen Z."/>
            <person name="Yuan Z.H."/>
            <person name="Zhao G.P."/>
            <person name="Qu D."/>
            <person name="Danchin A."/>
            <person name="Wen Y.M."/>
        </authorList>
    </citation>
    <scope>NUCLEOTIDE SEQUENCE [LARGE SCALE GENOMIC DNA]</scope>
    <source>
        <strain evidence="9">ATCC 12228 / FDA PCI 1200</strain>
    </source>
</reference>
<sequence>MFVRSHCLEVTNLRKWFYYFNRRNKRMQWLKVILAGFIEIIWVTGLDQAHSLFTWIFTLFFIALSFFLVIDASKHLPVGTVYAFFVGIGAVGTVLVDMIFFNQPFTFTKIFLIMTLILGIIGLKLTTDATKEGR</sequence>
<dbReference type="InterPro" id="IPR037185">
    <property type="entry name" value="EmrE-like"/>
</dbReference>
<dbReference type="eggNOG" id="COG2076">
    <property type="taxonomic scope" value="Bacteria"/>
</dbReference>
<dbReference type="HOGENOM" id="CLU_133067_1_0_9"/>
<dbReference type="GO" id="GO:0005886">
    <property type="term" value="C:plasma membrane"/>
    <property type="evidence" value="ECO:0007669"/>
    <property type="project" value="UniProtKB-SubCell"/>
</dbReference>
<evidence type="ECO:0000256" key="1">
    <source>
        <dbReference type="ARBA" id="ARBA00004651"/>
    </source>
</evidence>
<proteinExistence type="inferred from homology"/>
<dbReference type="AlphaFoldDB" id="A0A0H2VJU1"/>
<dbReference type="EMBL" id="AE015929">
    <property type="protein sequence ID" value="AAO05518.1"/>
    <property type="molecule type" value="Genomic_DNA"/>
</dbReference>
<comment type="similarity">
    <text evidence="6">Belongs to the drug/metabolite transporter (DMT) superfamily. Small multidrug resistance (SMR) (TC 2.A.7.1) family.</text>
</comment>
<keyword evidence="4 7" id="KW-1133">Transmembrane helix</keyword>
<evidence type="ECO:0000256" key="5">
    <source>
        <dbReference type="ARBA" id="ARBA00023136"/>
    </source>
</evidence>
<dbReference type="PATRIC" id="fig|176280.10.peg.1834"/>
<feature type="transmembrane region" description="Helical" evidence="7">
    <location>
        <begin position="107"/>
        <end position="126"/>
    </location>
</feature>
<dbReference type="Proteomes" id="UP000001411">
    <property type="component" value="Chromosome"/>
</dbReference>
<protein>
    <submittedName>
        <fullName evidence="8">SMR-type multidrug efflux transporter</fullName>
    </submittedName>
</protein>
<keyword evidence="5 7" id="KW-0472">Membrane</keyword>
<evidence type="ECO:0000313" key="9">
    <source>
        <dbReference type="Proteomes" id="UP000001411"/>
    </source>
</evidence>
<evidence type="ECO:0000256" key="3">
    <source>
        <dbReference type="ARBA" id="ARBA00022692"/>
    </source>
</evidence>
<evidence type="ECO:0000256" key="2">
    <source>
        <dbReference type="ARBA" id="ARBA00022475"/>
    </source>
</evidence>
<dbReference type="Pfam" id="PF00893">
    <property type="entry name" value="Multi_Drug_Res"/>
    <property type="match status" value="1"/>
</dbReference>
<name>A0A0H2VJU1_STAES</name>
<organism evidence="8 9">
    <name type="scientific">Staphylococcus epidermidis (strain ATCC 12228 / FDA PCI 1200)</name>
    <dbReference type="NCBI Taxonomy" id="176280"/>
    <lineage>
        <taxon>Bacteria</taxon>
        <taxon>Bacillati</taxon>
        <taxon>Bacillota</taxon>
        <taxon>Bacilli</taxon>
        <taxon>Bacillales</taxon>
        <taxon>Staphylococcaceae</taxon>
        <taxon>Staphylococcus</taxon>
    </lineage>
</organism>
<feature type="transmembrane region" description="Helical" evidence="7">
    <location>
        <begin position="82"/>
        <end position="101"/>
    </location>
</feature>
<feature type="transmembrane region" description="Helical" evidence="7">
    <location>
        <begin position="52"/>
        <end position="70"/>
    </location>
</feature>